<evidence type="ECO:0000256" key="2">
    <source>
        <dbReference type="SAM" id="MobiDB-lite"/>
    </source>
</evidence>
<feature type="region of interest" description="Disordered" evidence="2">
    <location>
        <begin position="288"/>
        <end position="336"/>
    </location>
</feature>
<feature type="domain" description="Endonuclease/exonuclease/phosphatase" evidence="3">
    <location>
        <begin position="630"/>
        <end position="769"/>
    </location>
</feature>
<feature type="compositionally biased region" description="Polar residues" evidence="2">
    <location>
        <begin position="294"/>
        <end position="303"/>
    </location>
</feature>
<dbReference type="InterPro" id="IPR005135">
    <property type="entry name" value="Endo/exonuclease/phosphatase"/>
</dbReference>
<feature type="compositionally biased region" description="Basic and acidic residues" evidence="2">
    <location>
        <begin position="27"/>
        <end position="43"/>
    </location>
</feature>
<dbReference type="EMBL" id="CAJNRD030001124">
    <property type="protein sequence ID" value="CAG5108902.1"/>
    <property type="molecule type" value="Genomic_DNA"/>
</dbReference>
<dbReference type="Pfam" id="PF14529">
    <property type="entry name" value="Exo_endo_phos_2"/>
    <property type="match status" value="1"/>
</dbReference>
<sequence length="1147" mass="134284">MAGRGHKKGYNLRSSSQPDLRAFGITSEKKQEMSENKKSDKGNVSDGEIFSDDEINELDNTLIEVVAEIHQEKTVVGENSMADERKETEKDGENEATSQDNGGSSAPPKSRSENNELKDGAKKQELNVASGLSEITEQLTRTLLEKISEENRKKENEWELMLSATLNDINDSNRTGVKILLQKMNQLEKCDREKRSQCNNCKLAREKEEKIKKEAGEEKKKWEKEKEALVERYLKAESRVRELENAKYSARRDDTGRRASLIHNTQYRNEDYVMDEYTQYMLDDARARRDQKRSVSWSRATTKTTKDNEERNKRERARSGQDGAKQPRPLTEKEIEEEMKKREKKRIFLVIKHNCKTNTEAINIIKEKIGYQVNGNSVKKSTEGMLTLKMNSLAEKQKLMSERVKLRGTDVYLDDELTEREIEVAKWLREIEKEQREKNVMCKKTIREGGGQNKDNVKNKDVVKTVECKRKVVEDAAQSEIVYSEYKEDKKENNKNKRKNKNKNKNNNRSNNNSKNKNNEMVNIRGCKMMCWNIAGMKEYSELNEFIKKFEIVSLIETWIEDKDKIRVTNRLSSEMKWWFKAAVRKKECKRGRASGGRILGVKKEKEAEWKVDEWEYGFVIKNKQMSEVVITVYNNVGIRAIEKQFKKVVRDNEGTYEKIIVIGDLNARIGECETKVVNQEYSIKRKSKDKVVNAEGKKLLNMCEDLGLRIINGASEGDRNGEVTFIGGKSENCCSVIDICMVMDRGSEDCIKKFGVIKKTDSDHLPIYIEIKRKNSDNKATNGEEKTGLTKIMEERMRWKKDQAAEYAENAYEIWSEKRMGEEGLEWSELKETIYEAARRTKMTAKPKKGKATGKQKKEWFNEKCKRCRNTVWDKLRIMLKDAQNNEKKKEYIEARKAYRQAIKEAKENWWLERKKEIDKAKDMSKWWEAVNKFRCKRTKKEMGEKIDGDTWVKHFSKLLNKNNNNTEVDSEINNISTETSCENDCMDEEISRREFREAIKKLGNKKAPGEDEISAEFIKNLPQDRWPKICLREEMRGILNRQPSKWGEKIKMLVKEMECERIIELIYNNAEIEVIEEEIKNGLEVYKKMMEKKVEEKINNSTYNNLYKKLVLTNETENYWCDKEYLTHETANNFFKTKKMLSFKP</sequence>
<feature type="coiled-coil region" evidence="1">
    <location>
        <begin position="205"/>
        <end position="246"/>
    </location>
</feature>
<feature type="region of interest" description="Disordered" evidence="2">
    <location>
        <begin position="71"/>
        <end position="130"/>
    </location>
</feature>
<organism evidence="4 5">
    <name type="scientific">Cotesia congregata</name>
    <name type="common">Parasitoid wasp</name>
    <name type="synonym">Apanteles congregatus</name>
    <dbReference type="NCBI Taxonomy" id="51543"/>
    <lineage>
        <taxon>Eukaryota</taxon>
        <taxon>Metazoa</taxon>
        <taxon>Ecdysozoa</taxon>
        <taxon>Arthropoda</taxon>
        <taxon>Hexapoda</taxon>
        <taxon>Insecta</taxon>
        <taxon>Pterygota</taxon>
        <taxon>Neoptera</taxon>
        <taxon>Endopterygota</taxon>
        <taxon>Hymenoptera</taxon>
        <taxon>Apocrita</taxon>
        <taxon>Ichneumonoidea</taxon>
        <taxon>Braconidae</taxon>
        <taxon>Microgastrinae</taxon>
        <taxon>Cotesia</taxon>
    </lineage>
</organism>
<dbReference type="InterPro" id="IPR036691">
    <property type="entry name" value="Endo/exonu/phosph_ase_sf"/>
</dbReference>
<proteinExistence type="predicted"/>
<name>A0A8J2MTI5_COTCN</name>
<gene>
    <name evidence="4" type="ORF">HICCMSTLAB_LOCUS13538</name>
</gene>
<comment type="caution">
    <text evidence="4">The sequence shown here is derived from an EMBL/GenBank/DDBJ whole genome shotgun (WGS) entry which is preliminary data.</text>
</comment>
<feature type="compositionally biased region" description="Basic and acidic residues" evidence="2">
    <location>
        <begin position="304"/>
        <end position="319"/>
    </location>
</feature>
<protein>
    <recommendedName>
        <fullName evidence="3">Endonuclease/exonuclease/phosphatase domain-containing protein</fullName>
    </recommendedName>
</protein>
<feature type="compositionally biased region" description="Basic residues" evidence="2">
    <location>
        <begin position="496"/>
        <end position="506"/>
    </location>
</feature>
<dbReference type="Gene3D" id="3.60.10.10">
    <property type="entry name" value="Endonuclease/exonuclease/phosphatase"/>
    <property type="match status" value="1"/>
</dbReference>
<evidence type="ECO:0000313" key="5">
    <source>
        <dbReference type="Proteomes" id="UP000786811"/>
    </source>
</evidence>
<feature type="compositionally biased region" description="Basic and acidic residues" evidence="2">
    <location>
        <begin position="110"/>
        <end position="125"/>
    </location>
</feature>
<dbReference type="Proteomes" id="UP000786811">
    <property type="component" value="Unassembled WGS sequence"/>
</dbReference>
<evidence type="ECO:0000313" key="4">
    <source>
        <dbReference type="EMBL" id="CAG5108902.1"/>
    </source>
</evidence>
<evidence type="ECO:0000259" key="3">
    <source>
        <dbReference type="Pfam" id="PF14529"/>
    </source>
</evidence>
<feature type="region of interest" description="Disordered" evidence="2">
    <location>
        <begin position="1"/>
        <end position="54"/>
    </location>
</feature>
<feature type="compositionally biased region" description="Basic residues" evidence="2">
    <location>
        <begin position="1"/>
        <end position="10"/>
    </location>
</feature>
<feature type="region of interest" description="Disordered" evidence="2">
    <location>
        <begin position="487"/>
        <end position="520"/>
    </location>
</feature>
<feature type="compositionally biased region" description="Low complexity" evidence="2">
    <location>
        <begin position="507"/>
        <end position="520"/>
    </location>
</feature>
<dbReference type="OrthoDB" id="7615471at2759"/>
<dbReference type="SUPFAM" id="SSF56219">
    <property type="entry name" value="DNase I-like"/>
    <property type="match status" value="1"/>
</dbReference>
<keyword evidence="5" id="KW-1185">Reference proteome</keyword>
<feature type="compositionally biased region" description="Basic and acidic residues" evidence="2">
    <location>
        <begin position="82"/>
        <end position="93"/>
    </location>
</feature>
<dbReference type="GO" id="GO:0003824">
    <property type="term" value="F:catalytic activity"/>
    <property type="evidence" value="ECO:0007669"/>
    <property type="project" value="InterPro"/>
</dbReference>
<reference evidence="4" key="1">
    <citation type="submission" date="2021-04" db="EMBL/GenBank/DDBJ databases">
        <authorList>
            <person name="Chebbi M.A.C M."/>
        </authorList>
    </citation>
    <scope>NUCLEOTIDE SEQUENCE</scope>
</reference>
<evidence type="ECO:0000256" key="1">
    <source>
        <dbReference type="SAM" id="Coils"/>
    </source>
</evidence>
<keyword evidence="1" id="KW-0175">Coiled coil</keyword>
<feature type="compositionally biased region" description="Polar residues" evidence="2">
    <location>
        <begin position="95"/>
        <end position="104"/>
    </location>
</feature>
<dbReference type="AlphaFoldDB" id="A0A8J2MTI5"/>
<accession>A0A8J2MTI5</accession>